<comment type="similarity">
    <text evidence="3">Belongs to the YajC family.</text>
</comment>
<evidence type="ECO:0000256" key="7">
    <source>
        <dbReference type="ARBA" id="ARBA00022475"/>
    </source>
</evidence>
<dbReference type="PANTHER" id="PTHR33909:SF1">
    <property type="entry name" value="SEC TRANSLOCON ACCESSORY COMPLEX SUBUNIT YAJC"/>
    <property type="match status" value="1"/>
</dbReference>
<gene>
    <name evidence="15" type="primary">yajC</name>
    <name evidence="15" type="ORF">H2LOC_000055</name>
</gene>
<dbReference type="PANTHER" id="PTHR33909">
    <property type="entry name" value="SEC TRANSLOCON ACCESSORY COMPLEX SUBUNIT YAJC"/>
    <property type="match status" value="1"/>
</dbReference>
<dbReference type="Pfam" id="PF02699">
    <property type="entry name" value="YajC"/>
    <property type="match status" value="1"/>
</dbReference>
<evidence type="ECO:0000313" key="16">
    <source>
        <dbReference type="Proteomes" id="UP000309061"/>
    </source>
</evidence>
<keyword evidence="12 14" id="KW-0472">Membrane</keyword>
<evidence type="ECO:0000256" key="1">
    <source>
        <dbReference type="ARBA" id="ARBA00002061"/>
    </source>
</evidence>
<keyword evidence="11" id="KW-0811">Translocation</keyword>
<name>A0A6B8KCT9_9HYPH</name>
<keyword evidence="9" id="KW-0653">Protein transport</keyword>
<dbReference type="InterPro" id="IPR003849">
    <property type="entry name" value="Preprotein_translocase_YajC"/>
</dbReference>
<dbReference type="Proteomes" id="UP000309061">
    <property type="component" value="Chromosome"/>
</dbReference>
<evidence type="ECO:0000256" key="8">
    <source>
        <dbReference type="ARBA" id="ARBA00022692"/>
    </source>
</evidence>
<evidence type="ECO:0000256" key="6">
    <source>
        <dbReference type="ARBA" id="ARBA00022448"/>
    </source>
</evidence>
<keyword evidence="7" id="KW-1003">Cell membrane</keyword>
<dbReference type="KEGG" id="mhey:H2LOC_000055"/>
<dbReference type="NCBIfam" id="TIGR00739">
    <property type="entry name" value="yajC"/>
    <property type="match status" value="1"/>
</dbReference>
<evidence type="ECO:0000256" key="9">
    <source>
        <dbReference type="ARBA" id="ARBA00022927"/>
    </source>
</evidence>
<evidence type="ECO:0000256" key="3">
    <source>
        <dbReference type="ARBA" id="ARBA00006742"/>
    </source>
</evidence>
<feature type="region of interest" description="Disordered" evidence="13">
    <location>
        <begin position="1"/>
        <end position="41"/>
    </location>
</feature>
<comment type="function">
    <text evidence="1">The SecYEG-SecDF-YajC-YidC holo-translocon (HTL) protein secretase/insertase is a supercomplex required for protein secretion, insertion of proteins into membranes, and assembly of membrane protein complexes. While the SecYEG complex is essential for assembly of a number of proteins and complexes, the SecDF-YajC-YidC subcomplex facilitates these functions.</text>
</comment>
<evidence type="ECO:0000256" key="2">
    <source>
        <dbReference type="ARBA" id="ARBA00004162"/>
    </source>
</evidence>
<protein>
    <recommendedName>
        <fullName evidence="5">Sec translocon accessory complex subunit YajC</fullName>
    </recommendedName>
</protein>
<keyword evidence="6" id="KW-0813">Transport</keyword>
<comment type="subcellular location">
    <subcellularLocation>
        <location evidence="2">Cell membrane</location>
        <topology evidence="2">Single-pass membrane protein</topology>
    </subcellularLocation>
</comment>
<dbReference type="SMART" id="SM01323">
    <property type="entry name" value="YajC"/>
    <property type="match status" value="1"/>
</dbReference>
<evidence type="ECO:0000256" key="11">
    <source>
        <dbReference type="ARBA" id="ARBA00023010"/>
    </source>
</evidence>
<evidence type="ECO:0000256" key="13">
    <source>
        <dbReference type="SAM" id="MobiDB-lite"/>
    </source>
</evidence>
<comment type="subunit">
    <text evidence="4">Part of the SecDF-YidC-YajC translocase complex. The SecDF-YidC-YajC translocase forms a supercomplex with SecYEG, called the holo-translocon (HTL).</text>
</comment>
<dbReference type="OrthoDB" id="9811406at2"/>
<evidence type="ECO:0000256" key="10">
    <source>
        <dbReference type="ARBA" id="ARBA00022989"/>
    </source>
</evidence>
<dbReference type="AlphaFoldDB" id="A0A6B8KCT9"/>
<reference evidence="15 16" key="1">
    <citation type="submission" date="2019-11" db="EMBL/GenBank/DDBJ databases">
        <title>The genome sequence of Methylocystis heyeri.</title>
        <authorList>
            <person name="Oshkin I.Y."/>
            <person name="Miroshnikov K."/>
            <person name="Dedysh S.N."/>
        </authorList>
    </citation>
    <scope>NUCLEOTIDE SEQUENCE [LARGE SCALE GENOMIC DNA]</scope>
    <source>
        <strain evidence="15 16">H2</strain>
    </source>
</reference>
<proteinExistence type="inferred from homology"/>
<keyword evidence="16" id="KW-1185">Reference proteome</keyword>
<sequence>MKLIPEAMAQTEQTPAPAAPAPKTTTSTGAQQPGGADAPPSLPDLFAQIVPVLVIIGIVYIIVIRPQQRKQKEQLSQLKNIRRGDTVVTTSGFIGKVTKIVDDNEFEIELAPNFRSRMLRSAITEIRTKGEPVRDASPSKS</sequence>
<evidence type="ECO:0000256" key="4">
    <source>
        <dbReference type="ARBA" id="ARBA00011718"/>
    </source>
</evidence>
<evidence type="ECO:0000313" key="15">
    <source>
        <dbReference type="EMBL" id="QGM44223.1"/>
    </source>
</evidence>
<dbReference type="PRINTS" id="PR01853">
    <property type="entry name" value="YAJCTRNLCASE"/>
</dbReference>
<keyword evidence="10 14" id="KW-1133">Transmembrane helix</keyword>
<feature type="transmembrane region" description="Helical" evidence="14">
    <location>
        <begin position="45"/>
        <end position="64"/>
    </location>
</feature>
<evidence type="ECO:0000256" key="12">
    <source>
        <dbReference type="ARBA" id="ARBA00023136"/>
    </source>
</evidence>
<dbReference type="RefSeq" id="WP_136494534.1">
    <property type="nucleotide sequence ID" value="NZ_CP046052.1"/>
</dbReference>
<evidence type="ECO:0000256" key="5">
    <source>
        <dbReference type="ARBA" id="ARBA00014962"/>
    </source>
</evidence>
<evidence type="ECO:0000256" key="14">
    <source>
        <dbReference type="SAM" id="Phobius"/>
    </source>
</evidence>
<dbReference type="GO" id="GO:0005886">
    <property type="term" value="C:plasma membrane"/>
    <property type="evidence" value="ECO:0007669"/>
    <property type="project" value="UniProtKB-SubCell"/>
</dbReference>
<dbReference type="EMBL" id="CP046052">
    <property type="protein sequence ID" value="QGM44223.1"/>
    <property type="molecule type" value="Genomic_DNA"/>
</dbReference>
<organism evidence="15 16">
    <name type="scientific">Methylocystis heyeri</name>
    <dbReference type="NCBI Taxonomy" id="391905"/>
    <lineage>
        <taxon>Bacteria</taxon>
        <taxon>Pseudomonadati</taxon>
        <taxon>Pseudomonadota</taxon>
        <taxon>Alphaproteobacteria</taxon>
        <taxon>Hyphomicrobiales</taxon>
        <taxon>Methylocystaceae</taxon>
        <taxon>Methylocystis</taxon>
    </lineage>
</organism>
<keyword evidence="8 14" id="KW-0812">Transmembrane</keyword>
<accession>A0A6B8KCT9</accession>
<dbReference type="GO" id="GO:0015031">
    <property type="term" value="P:protein transport"/>
    <property type="evidence" value="ECO:0007669"/>
    <property type="project" value="UniProtKB-KW"/>
</dbReference>